<protein>
    <submittedName>
        <fullName evidence="9">CobW/P47K family protein</fullName>
    </submittedName>
</protein>
<evidence type="ECO:0000256" key="2">
    <source>
        <dbReference type="ARBA" id="ARBA00022801"/>
    </source>
</evidence>
<dbReference type="AlphaFoldDB" id="A0A133ZPR6"/>
<dbReference type="SUPFAM" id="SSF52540">
    <property type="entry name" value="P-loop containing nucleoside triphosphate hydrolases"/>
    <property type="match status" value="1"/>
</dbReference>
<dbReference type="EMBL" id="LSDA01000091">
    <property type="protein sequence ID" value="KXB57416.1"/>
    <property type="molecule type" value="Genomic_DNA"/>
</dbReference>
<dbReference type="PANTHER" id="PTHR13748">
    <property type="entry name" value="COBW-RELATED"/>
    <property type="match status" value="1"/>
</dbReference>
<dbReference type="PANTHER" id="PTHR13748:SF62">
    <property type="entry name" value="COBW DOMAIN-CONTAINING PROTEIN"/>
    <property type="match status" value="1"/>
</dbReference>
<dbReference type="InterPro" id="IPR036627">
    <property type="entry name" value="CobW-likC_sf"/>
</dbReference>
<gene>
    <name evidence="9" type="ORF">HMPREF1866_01504</name>
</gene>
<dbReference type="InterPro" id="IPR027417">
    <property type="entry name" value="P-loop_NTPase"/>
</dbReference>
<sequence>MYLIYKPDVNQACFLESKGENMANTKIDVISGFLGAGKTTFIKRLVEGNKDKGKTIIIENEFGEIGIDGGFLKNSGIEIKEMNSGCICCSLAGDFEASLRELLEKYSPNRVIIEPSGVGKLSDVLKAVSDVEKDLPVESNSAVTVVDVKKCKMYMKNFGEFFNNQIQFANTIILSRTDLADDKKIEEAVALIKGVNPEATIVTTPLDKLSDEKIEEMLSKPIDLKSELLEELAKEHEHHHHHHDHDEHCEHEHHHDHDEHCEHEHHHDHDEHCEHEHHHDHDEHCEHEHHHDHDEHCDHEHHHDHHDHCGCGHDHHDHHHADDVFDSWGMEQVPAISEDKLKSILDGFADEEKYGVVLRAKGMIKDANSDDWFYFDLVPGENDIRRGDAEYTGKVCVIGAGLKSEELKKCFRA</sequence>
<evidence type="ECO:0000259" key="7">
    <source>
        <dbReference type="Pfam" id="PF02492"/>
    </source>
</evidence>
<accession>A0A133ZPR6</accession>
<dbReference type="InterPro" id="IPR051316">
    <property type="entry name" value="Zinc-reg_GTPase_activator"/>
</dbReference>
<keyword evidence="1" id="KW-0547">Nucleotide-binding</keyword>
<comment type="similarity">
    <text evidence="4">Belongs to the SIMIBI class G3E GTPase family. ZNG1 subfamily.</text>
</comment>
<reference evidence="10" key="1">
    <citation type="submission" date="2016-01" db="EMBL/GenBank/DDBJ databases">
        <authorList>
            <person name="Mitreva M."/>
            <person name="Pepin K.H."/>
            <person name="Mihindukulasuriya K.A."/>
            <person name="Fulton R."/>
            <person name="Fronick C."/>
            <person name="O'Laughlin M."/>
            <person name="Miner T."/>
            <person name="Herter B."/>
            <person name="Rosa B.A."/>
            <person name="Cordes M."/>
            <person name="Tomlinson C."/>
            <person name="Wollam A."/>
            <person name="Palsikar V.B."/>
            <person name="Mardis E.R."/>
            <person name="Wilson R.K."/>
        </authorList>
    </citation>
    <scope>NUCLEOTIDE SEQUENCE [LARGE SCALE GENOMIC DNA]</scope>
    <source>
        <strain evidence="10">DNF00896</strain>
    </source>
</reference>
<comment type="caution">
    <text evidence="9">The sequence shown here is derived from an EMBL/GenBank/DDBJ whole genome shotgun (WGS) entry which is preliminary data.</text>
</comment>
<dbReference type="GO" id="GO:0005737">
    <property type="term" value="C:cytoplasm"/>
    <property type="evidence" value="ECO:0007669"/>
    <property type="project" value="TreeGrafter"/>
</dbReference>
<dbReference type="PATRIC" id="fig|467210.3.peg.1488"/>
<dbReference type="GO" id="GO:0016787">
    <property type="term" value="F:hydrolase activity"/>
    <property type="evidence" value="ECO:0007669"/>
    <property type="project" value="UniProtKB-KW"/>
</dbReference>
<comment type="catalytic activity">
    <reaction evidence="5">
        <text>GTP + H2O = GDP + phosphate + H(+)</text>
        <dbReference type="Rhea" id="RHEA:19669"/>
        <dbReference type="ChEBI" id="CHEBI:15377"/>
        <dbReference type="ChEBI" id="CHEBI:15378"/>
        <dbReference type="ChEBI" id="CHEBI:37565"/>
        <dbReference type="ChEBI" id="CHEBI:43474"/>
        <dbReference type="ChEBI" id="CHEBI:58189"/>
    </reaction>
    <physiologicalReaction direction="left-to-right" evidence="5">
        <dbReference type="Rhea" id="RHEA:19670"/>
    </physiologicalReaction>
</comment>
<dbReference type="Pfam" id="PF07683">
    <property type="entry name" value="CobW_C"/>
    <property type="match status" value="1"/>
</dbReference>
<name>A0A133ZPR6_9FIRM</name>
<evidence type="ECO:0000256" key="4">
    <source>
        <dbReference type="ARBA" id="ARBA00034320"/>
    </source>
</evidence>
<dbReference type="Gene3D" id="3.30.1220.10">
    <property type="entry name" value="CobW-like, C-terminal domain"/>
    <property type="match status" value="1"/>
</dbReference>
<feature type="domain" description="CobW/HypB/UreG nucleotide-binding" evidence="7">
    <location>
        <begin position="29"/>
        <end position="202"/>
    </location>
</feature>
<dbReference type="InterPro" id="IPR003495">
    <property type="entry name" value="CobW/HypB/UreG_nucleotide-bd"/>
</dbReference>
<dbReference type="CDD" id="cd03112">
    <property type="entry name" value="CobW-like"/>
    <property type="match status" value="1"/>
</dbReference>
<keyword evidence="2" id="KW-0378">Hydrolase</keyword>
<evidence type="ECO:0000313" key="10">
    <source>
        <dbReference type="Proteomes" id="UP000070394"/>
    </source>
</evidence>
<dbReference type="STRING" id="467210.HMPREF1866_01504"/>
<evidence type="ECO:0000259" key="8">
    <source>
        <dbReference type="Pfam" id="PF07683"/>
    </source>
</evidence>
<evidence type="ECO:0000256" key="6">
    <source>
        <dbReference type="SAM" id="MobiDB-lite"/>
    </source>
</evidence>
<dbReference type="GO" id="GO:0000166">
    <property type="term" value="F:nucleotide binding"/>
    <property type="evidence" value="ECO:0007669"/>
    <property type="project" value="UniProtKB-KW"/>
</dbReference>
<dbReference type="SUPFAM" id="SSF90002">
    <property type="entry name" value="Hypothetical protein YjiA, C-terminal domain"/>
    <property type="match status" value="1"/>
</dbReference>
<feature type="domain" description="CobW C-terminal" evidence="8">
    <location>
        <begin position="326"/>
        <end position="412"/>
    </location>
</feature>
<organism evidence="9 10">
    <name type="scientific">Lachnoanaerobaculum saburreum</name>
    <dbReference type="NCBI Taxonomy" id="467210"/>
    <lineage>
        <taxon>Bacteria</taxon>
        <taxon>Bacillati</taxon>
        <taxon>Bacillota</taxon>
        <taxon>Clostridia</taxon>
        <taxon>Lachnospirales</taxon>
        <taxon>Lachnospiraceae</taxon>
        <taxon>Lachnoanaerobaculum</taxon>
    </lineage>
</organism>
<proteinExistence type="inferred from homology"/>
<dbReference type="Gene3D" id="3.40.50.300">
    <property type="entry name" value="P-loop containing nucleotide triphosphate hydrolases"/>
    <property type="match status" value="1"/>
</dbReference>
<dbReference type="InterPro" id="IPR011629">
    <property type="entry name" value="CobW-like_C"/>
</dbReference>
<dbReference type="Pfam" id="PF02492">
    <property type="entry name" value="cobW"/>
    <property type="match status" value="1"/>
</dbReference>
<evidence type="ECO:0000256" key="1">
    <source>
        <dbReference type="ARBA" id="ARBA00022741"/>
    </source>
</evidence>
<dbReference type="Proteomes" id="UP000070394">
    <property type="component" value="Unassembled WGS sequence"/>
</dbReference>
<feature type="region of interest" description="Disordered" evidence="6">
    <location>
        <begin position="293"/>
        <end position="313"/>
    </location>
</feature>
<keyword evidence="3" id="KW-0143">Chaperone</keyword>
<evidence type="ECO:0000313" key="9">
    <source>
        <dbReference type="EMBL" id="KXB57416.1"/>
    </source>
</evidence>
<evidence type="ECO:0000256" key="3">
    <source>
        <dbReference type="ARBA" id="ARBA00023186"/>
    </source>
</evidence>
<keyword evidence="10" id="KW-1185">Reference proteome</keyword>
<evidence type="ECO:0000256" key="5">
    <source>
        <dbReference type="ARBA" id="ARBA00049117"/>
    </source>
</evidence>